<evidence type="ECO:0000313" key="3">
    <source>
        <dbReference type="Proteomes" id="UP000001940"/>
    </source>
</evidence>
<name>Q966M0_CAEEL</name>
<feature type="region of interest" description="Disordered" evidence="1">
    <location>
        <begin position="291"/>
        <end position="349"/>
    </location>
</feature>
<dbReference type="OMA" id="RWAINTR"/>
<dbReference type="Proteomes" id="UP000001940">
    <property type="component" value="Chromosome I"/>
</dbReference>
<accession>Q966M0</accession>
<dbReference type="WormBase" id="C55B7.11">
    <property type="protein sequence ID" value="CE41882"/>
    <property type="gene ID" value="WBGene00016947"/>
</dbReference>
<dbReference type="OrthoDB" id="5875261at2759"/>
<gene>
    <name evidence="2 4" type="ORF">C55B7.11</name>
    <name evidence="2" type="ORF">CELE_C55B7.11</name>
</gene>
<sequence length="349" mass="39673">MNISVLDAIHALNELSMQDYLPRPRGGGVLLSHITQYYQSKDGIEPLAKKIIESLRSHTMKDDDMAHISCQSMIAMVAEPLPMEEKSWIIQLLIQWVHITNTANDVLACILQSLRSFNVHFNEVYAIRTAIFNYVTQPELNTETLIEILPDGKLILNPRDASKYAEKPCDEHIFILKQLQKLVSYKKFTYFTALIQYDFARCNSETRCSQISRPISNYKSSGFDMENQSLFSVGFGKYSFSDGVSPAEDLMTNEHNSALEMYQSSMKALENFKCNEKLVGKQWVVTTIEEDSDDEVDEEEQWNLSATEATSDSDSGIHFDSDSSEPLSNLSTPMPFYTKPLPKTIKVQE</sequence>
<protein>
    <submittedName>
        <fullName evidence="2">Protein OSCP1</fullName>
    </submittedName>
</protein>
<reference evidence="2 3" key="1">
    <citation type="journal article" date="1998" name="Science">
        <title>Genome sequence of the nematode C. elegans: a platform for investigating biology.</title>
        <authorList>
            <consortium name="The C. elegans sequencing consortium"/>
            <person name="Sulson J.E."/>
            <person name="Waterston R."/>
        </authorList>
    </citation>
    <scope>NUCLEOTIDE SEQUENCE [LARGE SCALE GENOMIC DNA]</scope>
    <source>
        <strain evidence="2 3">Bristol N2</strain>
    </source>
</reference>
<dbReference type="CTD" id="183846"/>
<dbReference type="KEGG" id="cel:CELE_C55B7.11"/>
<dbReference type="Bgee" id="WBGene00016947">
    <property type="expression patterns" value="Expressed in germ line (C elegans) and 3 other cell types or tissues"/>
</dbReference>
<feature type="compositionally biased region" description="Acidic residues" evidence="1">
    <location>
        <begin position="291"/>
        <end position="301"/>
    </location>
</feature>
<dbReference type="GeneID" id="183846"/>
<dbReference type="UCSC" id="C55B7.11">
    <property type="organism name" value="c. elegans"/>
</dbReference>
<dbReference type="InParanoid" id="Q966M0"/>
<organism evidence="2 3">
    <name type="scientific">Caenorhabditis elegans</name>
    <dbReference type="NCBI Taxonomy" id="6239"/>
    <lineage>
        <taxon>Eukaryota</taxon>
        <taxon>Metazoa</taxon>
        <taxon>Ecdysozoa</taxon>
        <taxon>Nematoda</taxon>
        <taxon>Chromadorea</taxon>
        <taxon>Rhabditida</taxon>
        <taxon>Rhabditina</taxon>
        <taxon>Rhabditomorpha</taxon>
        <taxon>Rhabditoidea</taxon>
        <taxon>Rhabditidae</taxon>
        <taxon>Peloderinae</taxon>
        <taxon>Caenorhabditis</taxon>
    </lineage>
</organism>
<dbReference type="PANTHER" id="PTHR22670:SF8">
    <property type="entry name" value="BTB DOMAIN-CONTAINING PROTEIN-RELATED"/>
    <property type="match status" value="1"/>
</dbReference>
<dbReference type="AlphaFoldDB" id="Q966M0"/>
<dbReference type="eggNOG" id="ENOG502RT9J">
    <property type="taxonomic scope" value="Eukaryota"/>
</dbReference>
<evidence type="ECO:0000313" key="4">
    <source>
        <dbReference type="WormBase" id="C55B7.11"/>
    </source>
</evidence>
<keyword evidence="3" id="KW-1185">Reference proteome</keyword>
<evidence type="ECO:0000256" key="1">
    <source>
        <dbReference type="SAM" id="MobiDB-lite"/>
    </source>
</evidence>
<dbReference type="AGR" id="WB:WBGene00016947"/>
<dbReference type="HOGENOM" id="CLU_795086_0_0_1"/>
<dbReference type="FunCoup" id="Q966M0">
    <property type="interactions" value="224"/>
</dbReference>
<dbReference type="PANTHER" id="PTHR22670">
    <property type="entry name" value="BTB DOMAIN-CONTAINING PROTEIN-RELATED-RELATED"/>
    <property type="match status" value="1"/>
</dbReference>
<feature type="compositionally biased region" description="Polar residues" evidence="1">
    <location>
        <begin position="302"/>
        <end position="314"/>
    </location>
</feature>
<dbReference type="PaxDb" id="6239-C55B7.11"/>
<evidence type="ECO:0000313" key="2">
    <source>
        <dbReference type="EMBL" id="CCD68099.1"/>
    </source>
</evidence>
<dbReference type="RefSeq" id="NP_491875.2">
    <property type="nucleotide sequence ID" value="NM_059474.8"/>
</dbReference>
<dbReference type="STRING" id="6239.C55B7.11.1"/>
<proteinExistence type="predicted"/>
<dbReference type="EMBL" id="BX284601">
    <property type="protein sequence ID" value="CCD68099.1"/>
    <property type="molecule type" value="Genomic_DNA"/>
</dbReference>